<proteinExistence type="predicted"/>
<reference evidence="1" key="1">
    <citation type="submission" date="2020-06" db="EMBL/GenBank/DDBJ databases">
        <title>Insight into the genomes of haloalkaliphilic bacilli from Kenyan soda lakes.</title>
        <authorList>
            <person name="Mwirichia R."/>
            <person name="Villamizar G.C."/>
            <person name="Poehlein A."/>
            <person name="Mugweru J."/>
            <person name="Kipnyargis A."/>
            <person name="Kiplimo D."/>
            <person name="Orwa P."/>
            <person name="Daniel R."/>
        </authorList>
    </citation>
    <scope>NUCLEOTIDE SEQUENCE</scope>
    <source>
        <strain evidence="1">B1096_S55</strain>
    </source>
</reference>
<gene>
    <name evidence="1" type="ORF">HXA33_14165</name>
</gene>
<organism evidence="1 2">
    <name type="scientific">Salipaludibacillus agaradhaerens</name>
    <name type="common">Bacillus agaradhaerens</name>
    <dbReference type="NCBI Taxonomy" id="76935"/>
    <lineage>
        <taxon>Bacteria</taxon>
        <taxon>Bacillati</taxon>
        <taxon>Bacillota</taxon>
        <taxon>Bacilli</taxon>
        <taxon>Bacillales</taxon>
        <taxon>Bacillaceae</taxon>
    </lineage>
</organism>
<keyword evidence="2" id="KW-1185">Reference proteome</keyword>
<evidence type="ECO:0000313" key="2">
    <source>
        <dbReference type="Proteomes" id="UP001057753"/>
    </source>
</evidence>
<dbReference type="EMBL" id="JABXYM010000001">
    <property type="protein sequence ID" value="MCR6097693.1"/>
    <property type="molecule type" value="Genomic_DNA"/>
</dbReference>
<sequence>MHKIELVLPKAHQDIPITPDVKRELTDVQRELNDKSDRFADGKVHFIISKGFYKHEKKLLRVASVIVNKTNKDIQGLKMNLAFKLKNHPSATFPTMKGFLDKDFLGLIKHNQAFILHLEVPSEDLGNEDLVFQPHEIAGKVENLEYQFLK</sequence>
<evidence type="ECO:0000313" key="1">
    <source>
        <dbReference type="EMBL" id="MCR6097693.1"/>
    </source>
</evidence>
<comment type="caution">
    <text evidence="1">The sequence shown here is derived from an EMBL/GenBank/DDBJ whole genome shotgun (WGS) entry which is preliminary data.</text>
</comment>
<dbReference type="Proteomes" id="UP001057753">
    <property type="component" value="Unassembled WGS sequence"/>
</dbReference>
<name>A0A9Q4B3I0_SALAG</name>
<protein>
    <submittedName>
        <fullName evidence="1">Uncharacterized protein</fullName>
    </submittedName>
</protein>
<accession>A0A9Q4B3I0</accession>
<dbReference type="AlphaFoldDB" id="A0A9Q4B3I0"/>
<dbReference type="RefSeq" id="WP_257822085.1">
    <property type="nucleotide sequence ID" value="NZ_JABXYM010000001.1"/>
</dbReference>